<dbReference type="InterPro" id="IPR016130">
    <property type="entry name" value="Tyr_Pase_AS"/>
</dbReference>
<evidence type="ECO:0000313" key="6">
    <source>
        <dbReference type="Proteomes" id="UP000177382"/>
    </source>
</evidence>
<keyword evidence="1" id="KW-0378">Hydrolase</keyword>
<keyword evidence="2" id="KW-0904">Protein phosphatase</keyword>
<dbReference type="PROSITE" id="PS00383">
    <property type="entry name" value="TYR_PHOSPHATASE_1"/>
    <property type="match status" value="1"/>
</dbReference>
<evidence type="ECO:0000259" key="4">
    <source>
        <dbReference type="PROSITE" id="PS50056"/>
    </source>
</evidence>
<dbReference type="Pfam" id="PF00782">
    <property type="entry name" value="DSPc"/>
    <property type="match status" value="1"/>
</dbReference>
<dbReference type="Proteomes" id="UP000177382">
    <property type="component" value="Unassembled WGS sequence"/>
</dbReference>
<proteinExistence type="predicted"/>
<dbReference type="InterPro" id="IPR000387">
    <property type="entry name" value="Tyr_Pase_dom"/>
</dbReference>
<sequence>MNDDHLFDYSKITDNIYIGSDLCKGNICPVHSEQFRQLKVWAELNLTAEHKETPPDEIEFYAWMPIVDHRAPSPDQFEAGTYLIDHIVRKGKTIYVHCKVGHGRSPTMVAAYLIRYKGMVVDEAISFVSSQRPGVRLEDVQKQALEQFYKKWSK</sequence>
<dbReference type="GO" id="GO:0004721">
    <property type="term" value="F:phosphoprotein phosphatase activity"/>
    <property type="evidence" value="ECO:0007669"/>
    <property type="project" value="UniProtKB-KW"/>
</dbReference>
<dbReference type="InterPro" id="IPR029021">
    <property type="entry name" value="Prot-tyrosine_phosphatase-like"/>
</dbReference>
<evidence type="ECO:0000256" key="1">
    <source>
        <dbReference type="ARBA" id="ARBA00022801"/>
    </source>
</evidence>
<feature type="domain" description="Tyrosine-protein phosphatase" evidence="3">
    <location>
        <begin position="8"/>
        <end position="154"/>
    </location>
</feature>
<name>A0A1F7XL12_9BACT</name>
<dbReference type="PROSITE" id="PS50054">
    <property type="entry name" value="TYR_PHOSPHATASE_DUAL"/>
    <property type="match status" value="1"/>
</dbReference>
<accession>A0A1F7XL12</accession>
<evidence type="ECO:0000313" key="5">
    <source>
        <dbReference type="EMBL" id="OGM15754.1"/>
    </source>
</evidence>
<dbReference type="FunFam" id="3.90.190.10:FF:000157">
    <property type="entry name" value="Protein-tyrosine phosphatase"/>
    <property type="match status" value="1"/>
</dbReference>
<dbReference type="PROSITE" id="PS50056">
    <property type="entry name" value="TYR_PHOSPHATASE_2"/>
    <property type="match status" value="1"/>
</dbReference>
<reference evidence="5 6" key="1">
    <citation type="journal article" date="2016" name="Nat. Commun.">
        <title>Thousands of microbial genomes shed light on interconnected biogeochemical processes in an aquifer system.</title>
        <authorList>
            <person name="Anantharaman K."/>
            <person name="Brown C.T."/>
            <person name="Hug L.A."/>
            <person name="Sharon I."/>
            <person name="Castelle C.J."/>
            <person name="Probst A.J."/>
            <person name="Thomas B.C."/>
            <person name="Singh A."/>
            <person name="Wilkins M.J."/>
            <person name="Karaoz U."/>
            <person name="Brodie E.L."/>
            <person name="Williams K.H."/>
            <person name="Hubbard S.S."/>
            <person name="Banfield J.F."/>
        </authorList>
    </citation>
    <scope>NUCLEOTIDE SEQUENCE [LARGE SCALE GENOMIC DNA]</scope>
</reference>
<evidence type="ECO:0008006" key="7">
    <source>
        <dbReference type="Google" id="ProtNLM"/>
    </source>
</evidence>
<dbReference type="PANTHER" id="PTHR46274:SF6">
    <property type="entry name" value="TYR_PHOSPHATASE_2 DOMAIN-CONTAINING PROTEIN"/>
    <property type="match status" value="1"/>
</dbReference>
<dbReference type="SMART" id="SM00195">
    <property type="entry name" value="DSPc"/>
    <property type="match status" value="1"/>
</dbReference>
<evidence type="ECO:0000256" key="2">
    <source>
        <dbReference type="ARBA" id="ARBA00022912"/>
    </source>
</evidence>
<dbReference type="InterPro" id="IPR003595">
    <property type="entry name" value="Tyr_Pase_cat"/>
</dbReference>
<dbReference type="AlphaFoldDB" id="A0A1F7XL12"/>
<dbReference type="InterPro" id="IPR020422">
    <property type="entry name" value="TYR_PHOSPHATASE_DUAL_dom"/>
</dbReference>
<organism evidence="5 6">
    <name type="scientific">Candidatus Woesebacteria bacterium RBG_16_42_24</name>
    <dbReference type="NCBI Taxonomy" id="1802485"/>
    <lineage>
        <taxon>Bacteria</taxon>
        <taxon>Candidatus Woeseibacteriota</taxon>
    </lineage>
</organism>
<dbReference type="PANTHER" id="PTHR46274">
    <property type="entry name" value="PHOSPHATIDYLINOSITOL PHOSPHATASE"/>
    <property type="match status" value="1"/>
</dbReference>
<dbReference type="EMBL" id="MGFX01000001">
    <property type="protein sequence ID" value="OGM15754.1"/>
    <property type="molecule type" value="Genomic_DNA"/>
</dbReference>
<dbReference type="InterPro" id="IPR000340">
    <property type="entry name" value="Dual-sp_phosphatase_cat-dom"/>
</dbReference>
<dbReference type="SUPFAM" id="SSF52799">
    <property type="entry name" value="(Phosphotyrosine protein) phosphatases II"/>
    <property type="match status" value="1"/>
</dbReference>
<dbReference type="STRING" id="1802485.A2V97_03175"/>
<evidence type="ECO:0000259" key="3">
    <source>
        <dbReference type="PROSITE" id="PS50054"/>
    </source>
</evidence>
<gene>
    <name evidence="5" type="ORF">A2V97_03175</name>
</gene>
<feature type="domain" description="Tyrosine specific protein phosphatases" evidence="4">
    <location>
        <begin position="75"/>
        <end position="143"/>
    </location>
</feature>
<comment type="caution">
    <text evidence="5">The sequence shown here is derived from an EMBL/GenBank/DDBJ whole genome shotgun (WGS) entry which is preliminary data.</text>
</comment>
<dbReference type="Gene3D" id="3.90.190.10">
    <property type="entry name" value="Protein tyrosine phosphatase superfamily"/>
    <property type="match status" value="1"/>
</dbReference>
<protein>
    <recommendedName>
        <fullName evidence="7">Tyrosine specific protein phosphatases domain-containing protein</fullName>
    </recommendedName>
</protein>
<dbReference type="SMART" id="SM00404">
    <property type="entry name" value="PTPc_motif"/>
    <property type="match status" value="1"/>
</dbReference>